<evidence type="ECO:0000256" key="1">
    <source>
        <dbReference type="RuleBase" id="RU003682"/>
    </source>
</evidence>
<comment type="similarity">
    <text evidence="1">Belongs to the iron/ascorbate-dependent oxidoreductase family.</text>
</comment>
<keyword evidence="1" id="KW-0560">Oxidoreductase</keyword>
<dbReference type="AlphaFoldDB" id="A0AAD9W8Z6"/>
<evidence type="ECO:0000313" key="4">
    <source>
        <dbReference type="Proteomes" id="UP001265746"/>
    </source>
</evidence>
<reference evidence="3" key="1">
    <citation type="submission" date="2023-06" db="EMBL/GenBank/DDBJ databases">
        <authorList>
            <person name="Noh H."/>
        </authorList>
    </citation>
    <scope>NUCLEOTIDE SEQUENCE</scope>
    <source>
        <strain evidence="3">DUCC20226</strain>
    </source>
</reference>
<dbReference type="EMBL" id="JAUJFL010000001">
    <property type="protein sequence ID" value="KAK2615390.1"/>
    <property type="molecule type" value="Genomic_DNA"/>
</dbReference>
<evidence type="ECO:0000313" key="3">
    <source>
        <dbReference type="EMBL" id="KAK2615390.1"/>
    </source>
</evidence>
<dbReference type="PANTHER" id="PTHR33099:SF7">
    <property type="entry name" value="MYND-TYPE DOMAIN-CONTAINING PROTEIN"/>
    <property type="match status" value="1"/>
</dbReference>
<keyword evidence="1" id="KW-0408">Iron</keyword>
<dbReference type="Proteomes" id="UP001265746">
    <property type="component" value="Unassembled WGS sequence"/>
</dbReference>
<sequence length="449" mass="50233">MATSQSDSQSQVSPDPVTAGLLNQLREELGRQSEKIIFTCGGTIPIFEPGQDFATDNTKISSVSEPVTIRWDPASPETPASQAKLILPLAGDSQGNLVKLISDLEPASFGYHGKDVFDETYRKAFKMDTDKFASTFNPYECGIIDSIAQVLLPSTPESDLRRGVRAELYKLNVYSSPSGKFKPHIDTPRGSTQFGSLVVCLPLEHEGGQLQVRHKGKEVTYDWGSHKDQISWAAFYSDCEHEVLEVKSGYRLTLTYNLYAVRGGGMLTGIEPPVLDATQLPIYLSLKNIVDNKAFMPEGGYLGFYCSHAYAHTNTDAIILPDMLKGLDMVIWETFGRLGLEASVKPVLNVEDFYQYEDEPRDPMIVGNDRALQMSNMMRIEDYDQMDEQIEQWRGGETVNFKEIHWLTKPNHKELQLAYIAYGNEESLESFYSYCAIIARVQPSGARSN</sequence>
<dbReference type="Gene3D" id="2.60.120.620">
    <property type="entry name" value="q2cbj1_9rhob like domain"/>
    <property type="match status" value="1"/>
</dbReference>
<keyword evidence="1" id="KW-0479">Metal-binding</keyword>
<dbReference type="InterPro" id="IPR044862">
    <property type="entry name" value="Pro_4_hyd_alph_FE2OG_OXY"/>
</dbReference>
<dbReference type="PANTHER" id="PTHR33099">
    <property type="entry name" value="FE2OG DIOXYGENASE DOMAIN-CONTAINING PROTEIN"/>
    <property type="match status" value="1"/>
</dbReference>
<dbReference type="Pfam" id="PF13640">
    <property type="entry name" value="2OG-FeII_Oxy_3"/>
    <property type="match status" value="1"/>
</dbReference>
<evidence type="ECO:0000259" key="2">
    <source>
        <dbReference type="PROSITE" id="PS51471"/>
    </source>
</evidence>
<dbReference type="GO" id="GO:0016491">
    <property type="term" value="F:oxidoreductase activity"/>
    <property type="evidence" value="ECO:0007669"/>
    <property type="project" value="UniProtKB-KW"/>
</dbReference>
<organism evidence="3 4">
    <name type="scientific">Phomopsis amygdali</name>
    <name type="common">Fusicoccum amygdali</name>
    <dbReference type="NCBI Taxonomy" id="1214568"/>
    <lineage>
        <taxon>Eukaryota</taxon>
        <taxon>Fungi</taxon>
        <taxon>Dikarya</taxon>
        <taxon>Ascomycota</taxon>
        <taxon>Pezizomycotina</taxon>
        <taxon>Sordariomycetes</taxon>
        <taxon>Sordariomycetidae</taxon>
        <taxon>Diaporthales</taxon>
        <taxon>Diaporthaceae</taxon>
        <taxon>Diaporthe</taxon>
    </lineage>
</organism>
<accession>A0AAD9W8Z6</accession>
<dbReference type="PROSITE" id="PS51471">
    <property type="entry name" value="FE2OG_OXY"/>
    <property type="match status" value="1"/>
</dbReference>
<feature type="domain" description="Fe2OG dioxygenase" evidence="2">
    <location>
        <begin position="165"/>
        <end position="260"/>
    </location>
</feature>
<gene>
    <name evidence="3" type="ORF">N8I77_002149</name>
</gene>
<proteinExistence type="inferred from homology"/>
<comment type="caution">
    <text evidence="3">The sequence shown here is derived from an EMBL/GenBank/DDBJ whole genome shotgun (WGS) entry which is preliminary data.</text>
</comment>
<dbReference type="InterPro" id="IPR005123">
    <property type="entry name" value="Oxoglu/Fe-dep_dioxygenase_dom"/>
</dbReference>
<dbReference type="GO" id="GO:0046872">
    <property type="term" value="F:metal ion binding"/>
    <property type="evidence" value="ECO:0007669"/>
    <property type="project" value="UniProtKB-KW"/>
</dbReference>
<protein>
    <recommendedName>
        <fullName evidence="2">Fe2OG dioxygenase domain-containing protein</fullName>
    </recommendedName>
</protein>
<keyword evidence="4" id="KW-1185">Reference proteome</keyword>
<name>A0AAD9W8Z6_PHOAM</name>